<name>A0A8S3Z395_9EUPU</name>
<feature type="signal peptide" evidence="1">
    <location>
        <begin position="1"/>
        <end position="19"/>
    </location>
</feature>
<dbReference type="CDD" id="cd00037">
    <property type="entry name" value="CLECT"/>
    <property type="match status" value="1"/>
</dbReference>
<dbReference type="SUPFAM" id="SSF56436">
    <property type="entry name" value="C-type lectin-like"/>
    <property type="match status" value="1"/>
</dbReference>
<proteinExistence type="predicted"/>
<protein>
    <recommendedName>
        <fullName evidence="2">C-type lectin domain-containing protein</fullName>
    </recommendedName>
</protein>
<dbReference type="Pfam" id="PF00059">
    <property type="entry name" value="Lectin_C"/>
    <property type="match status" value="1"/>
</dbReference>
<accession>A0A8S3Z395</accession>
<dbReference type="InterPro" id="IPR001304">
    <property type="entry name" value="C-type_lectin-like"/>
</dbReference>
<evidence type="ECO:0000256" key="1">
    <source>
        <dbReference type="SAM" id="SignalP"/>
    </source>
</evidence>
<organism evidence="3 4">
    <name type="scientific">Candidula unifasciata</name>
    <dbReference type="NCBI Taxonomy" id="100452"/>
    <lineage>
        <taxon>Eukaryota</taxon>
        <taxon>Metazoa</taxon>
        <taxon>Spiralia</taxon>
        <taxon>Lophotrochozoa</taxon>
        <taxon>Mollusca</taxon>
        <taxon>Gastropoda</taxon>
        <taxon>Heterobranchia</taxon>
        <taxon>Euthyneura</taxon>
        <taxon>Panpulmonata</taxon>
        <taxon>Eupulmonata</taxon>
        <taxon>Stylommatophora</taxon>
        <taxon>Helicina</taxon>
        <taxon>Helicoidea</taxon>
        <taxon>Geomitridae</taxon>
        <taxon>Candidula</taxon>
    </lineage>
</organism>
<evidence type="ECO:0000259" key="2">
    <source>
        <dbReference type="PROSITE" id="PS50041"/>
    </source>
</evidence>
<evidence type="ECO:0000313" key="3">
    <source>
        <dbReference type="EMBL" id="CAG5123983.1"/>
    </source>
</evidence>
<dbReference type="Proteomes" id="UP000678393">
    <property type="component" value="Unassembled WGS sequence"/>
</dbReference>
<dbReference type="AlphaFoldDB" id="A0A8S3Z395"/>
<feature type="chain" id="PRO_5035832804" description="C-type lectin domain-containing protein" evidence="1">
    <location>
        <begin position="20"/>
        <end position="178"/>
    </location>
</feature>
<comment type="caution">
    <text evidence="3">The sequence shown here is derived from an EMBL/GenBank/DDBJ whole genome shotgun (WGS) entry which is preliminary data.</text>
</comment>
<keyword evidence="1" id="KW-0732">Signal</keyword>
<dbReference type="PROSITE" id="PS50041">
    <property type="entry name" value="C_TYPE_LECTIN_2"/>
    <property type="match status" value="1"/>
</dbReference>
<evidence type="ECO:0000313" key="4">
    <source>
        <dbReference type="Proteomes" id="UP000678393"/>
    </source>
</evidence>
<dbReference type="InterPro" id="IPR016186">
    <property type="entry name" value="C-type_lectin-like/link_sf"/>
</dbReference>
<feature type="domain" description="C-type lectin" evidence="2">
    <location>
        <begin position="54"/>
        <end position="163"/>
    </location>
</feature>
<dbReference type="SMART" id="SM00034">
    <property type="entry name" value="CLECT"/>
    <property type="match status" value="1"/>
</dbReference>
<gene>
    <name evidence="3" type="ORF">CUNI_LOCUS9541</name>
</gene>
<dbReference type="Gene3D" id="3.10.100.10">
    <property type="entry name" value="Mannose-Binding Protein A, subunit A"/>
    <property type="match status" value="1"/>
</dbReference>
<dbReference type="EMBL" id="CAJHNH020001668">
    <property type="protein sequence ID" value="CAG5123983.1"/>
    <property type="molecule type" value="Genomic_DNA"/>
</dbReference>
<sequence>MRTIYLLFLLSLFGVLSVADKSHFGDGDTARAANVRKLFFTDATFRTKTGEWRYSLSTYYLDRPSAAFACKKLGGQLAQISSEDKYIFITNWLETLSPYDQQQIHVGGFLERNLVWTQDNREDMTFLVWHQDEPTVRHVDTWQESCLLLEKRNGKFKMNDVACKDLRRRFLCEEHKAF</sequence>
<dbReference type="InterPro" id="IPR016187">
    <property type="entry name" value="CTDL_fold"/>
</dbReference>
<dbReference type="OrthoDB" id="6151254at2759"/>
<keyword evidence="4" id="KW-1185">Reference proteome</keyword>
<reference evidence="3" key="1">
    <citation type="submission" date="2021-04" db="EMBL/GenBank/DDBJ databases">
        <authorList>
            <consortium name="Molecular Ecology Group"/>
        </authorList>
    </citation>
    <scope>NUCLEOTIDE SEQUENCE</scope>
</reference>